<dbReference type="RefSeq" id="WP_258499766.1">
    <property type="nucleotide sequence ID" value="NZ_JANSKA010000009.1"/>
</dbReference>
<feature type="coiled-coil region" evidence="1">
    <location>
        <begin position="82"/>
        <end position="125"/>
    </location>
</feature>
<reference evidence="2 3" key="1">
    <citation type="submission" date="2022-08" db="EMBL/GenBank/DDBJ databases">
        <title>Tractidigestivibacter montrealensis type strain KD21.</title>
        <authorList>
            <person name="Diop K."/>
            <person name="Richard C."/>
            <person name="Routy B."/>
        </authorList>
    </citation>
    <scope>NUCLEOTIDE SEQUENCE [LARGE SCALE GENOMIC DNA]</scope>
    <source>
        <strain evidence="2 3">KD21</strain>
    </source>
</reference>
<protein>
    <submittedName>
        <fullName evidence="2">Uncharacterized protein</fullName>
    </submittedName>
</protein>
<organism evidence="2 3">
    <name type="scientific">Tractidigestivibacter montrealensis</name>
    <dbReference type="NCBI Taxonomy" id="2972466"/>
    <lineage>
        <taxon>Bacteria</taxon>
        <taxon>Bacillati</taxon>
        <taxon>Actinomycetota</taxon>
        <taxon>Coriobacteriia</taxon>
        <taxon>Coriobacteriales</taxon>
        <taxon>Atopobiaceae</taxon>
        <taxon>Tractidigestivibacter</taxon>
    </lineage>
</organism>
<gene>
    <name evidence="2" type="ORF">NVS32_10485</name>
</gene>
<keyword evidence="1" id="KW-0175">Coiled coil</keyword>
<evidence type="ECO:0000313" key="3">
    <source>
        <dbReference type="Proteomes" id="UP001204320"/>
    </source>
</evidence>
<accession>A0ABT1ZAX8</accession>
<sequence length="137" mass="15739">MRWDEEQDDVLRECSYRGAQYARDEIERRCGASHSVAAVEMRASRIHCSLAVQTVCPSCGAVGVNLNRATGMCRLCSERYHLEQERAFNELLEKERAEAEDSAAVEAARRERDRLRQANSRLCRKYGLRSRRERGMG</sequence>
<comment type="caution">
    <text evidence="2">The sequence shown here is derived from an EMBL/GenBank/DDBJ whole genome shotgun (WGS) entry which is preliminary data.</text>
</comment>
<evidence type="ECO:0000313" key="2">
    <source>
        <dbReference type="EMBL" id="MCR9037371.1"/>
    </source>
</evidence>
<name>A0ABT1ZAX8_9ACTN</name>
<evidence type="ECO:0000256" key="1">
    <source>
        <dbReference type="SAM" id="Coils"/>
    </source>
</evidence>
<keyword evidence="3" id="KW-1185">Reference proteome</keyword>
<proteinExistence type="predicted"/>
<dbReference type="EMBL" id="JANSKA010000009">
    <property type="protein sequence ID" value="MCR9037371.1"/>
    <property type="molecule type" value="Genomic_DNA"/>
</dbReference>
<dbReference type="Proteomes" id="UP001204320">
    <property type="component" value="Unassembled WGS sequence"/>
</dbReference>